<keyword evidence="4" id="KW-0862">Zinc</keyword>
<reference evidence="7 8" key="1">
    <citation type="submission" date="2017-09" db="EMBL/GenBank/DDBJ databases">
        <title>Sphingomonas panjinensis sp.nov., isolated from oil-contaminated soil.</title>
        <authorList>
            <person name="Wang L."/>
            <person name="Chen L."/>
        </authorList>
    </citation>
    <scope>NUCLEOTIDE SEQUENCE [LARGE SCALE GENOMIC DNA]</scope>
    <source>
        <strain evidence="7 8">FW-11</strain>
    </source>
</reference>
<evidence type="ECO:0000256" key="1">
    <source>
        <dbReference type="ARBA" id="ARBA00007749"/>
    </source>
</evidence>
<dbReference type="AlphaFoldDB" id="A0A2T5FTT5"/>
<keyword evidence="8" id="KW-1185">Reference proteome</keyword>
<keyword evidence="2" id="KW-0479">Metal-binding</keyword>
<dbReference type="PANTHER" id="PTHR42978">
    <property type="entry name" value="QUORUM-QUENCHING LACTONASE YTNP-RELATED-RELATED"/>
    <property type="match status" value="1"/>
</dbReference>
<protein>
    <submittedName>
        <fullName evidence="7">MBL fold metallo-hydrolase</fullName>
    </submittedName>
</protein>
<evidence type="ECO:0000313" key="8">
    <source>
        <dbReference type="Proteomes" id="UP000244162"/>
    </source>
</evidence>
<evidence type="ECO:0000313" key="7">
    <source>
        <dbReference type="EMBL" id="PTQ07487.1"/>
    </source>
</evidence>
<feature type="chain" id="PRO_5015747842" evidence="5">
    <location>
        <begin position="19"/>
        <end position="318"/>
    </location>
</feature>
<evidence type="ECO:0000256" key="4">
    <source>
        <dbReference type="ARBA" id="ARBA00022833"/>
    </source>
</evidence>
<dbReference type="Proteomes" id="UP000244162">
    <property type="component" value="Unassembled WGS sequence"/>
</dbReference>
<dbReference type="OrthoDB" id="9773738at2"/>
<dbReference type="EMBL" id="NWBU01000018">
    <property type="protein sequence ID" value="PTQ07487.1"/>
    <property type="molecule type" value="Genomic_DNA"/>
</dbReference>
<feature type="signal peptide" evidence="5">
    <location>
        <begin position="1"/>
        <end position="18"/>
    </location>
</feature>
<dbReference type="CDD" id="cd07720">
    <property type="entry name" value="OPHC2-like_MBL-fold"/>
    <property type="match status" value="1"/>
</dbReference>
<dbReference type="GO" id="GO:0016787">
    <property type="term" value="F:hydrolase activity"/>
    <property type="evidence" value="ECO:0007669"/>
    <property type="project" value="UniProtKB-KW"/>
</dbReference>
<accession>A0A2T5FTT5</accession>
<dbReference type="GO" id="GO:0046872">
    <property type="term" value="F:metal ion binding"/>
    <property type="evidence" value="ECO:0007669"/>
    <property type="project" value="UniProtKB-KW"/>
</dbReference>
<organism evidence="7 8">
    <name type="scientific">Sphingomonas oleivorans</name>
    <dbReference type="NCBI Taxonomy" id="1735121"/>
    <lineage>
        <taxon>Bacteria</taxon>
        <taxon>Pseudomonadati</taxon>
        <taxon>Pseudomonadota</taxon>
        <taxon>Alphaproteobacteria</taxon>
        <taxon>Sphingomonadales</taxon>
        <taxon>Sphingomonadaceae</taxon>
        <taxon>Sphingomonas</taxon>
    </lineage>
</organism>
<proteinExistence type="inferred from homology"/>
<evidence type="ECO:0000256" key="2">
    <source>
        <dbReference type="ARBA" id="ARBA00022723"/>
    </source>
</evidence>
<dbReference type="PANTHER" id="PTHR42978:SF6">
    <property type="entry name" value="QUORUM-QUENCHING LACTONASE YTNP-RELATED"/>
    <property type="match status" value="1"/>
</dbReference>
<sequence>MKRALIALGLSLAYVVPAAQLAASAPMQPGQAPGFYRMHVGRFEVTALLDGTHPFPADKLAVGAKPGEVAHLLAQQNLRSPVEGMLNAFMVNSGDKLIMIDTGAGNLYGKEGGGLLAAMKAAGYDPSQVDDVYLTHLHEDHAGGLILDGKMLFPNATIHVSKAETDFWLDSANKPQVGELLWPFFEATQEMLAPYIAAGRLKTFDSNAPLAPGLKPVPSPGHTPGHSYYLLQDGTDRMLFWGDTVHVQPVQLPDPDVAMKYDWNVPKAIASRRRIFEEAARNGWWVAGAHISFPGIGHVRNLGGGHFAWVPANYSLNR</sequence>
<dbReference type="SMART" id="SM00849">
    <property type="entry name" value="Lactamase_B"/>
    <property type="match status" value="1"/>
</dbReference>
<comment type="similarity">
    <text evidence="1">Belongs to the metallo-beta-lactamase superfamily.</text>
</comment>
<gene>
    <name evidence="7" type="ORF">CLG96_18330</name>
</gene>
<dbReference type="InterPro" id="IPR036866">
    <property type="entry name" value="RibonucZ/Hydroxyglut_hydro"/>
</dbReference>
<keyword evidence="5" id="KW-0732">Signal</keyword>
<dbReference type="InterPro" id="IPR051013">
    <property type="entry name" value="MBL_superfamily_lactonases"/>
</dbReference>
<dbReference type="SUPFAM" id="SSF56281">
    <property type="entry name" value="Metallo-hydrolase/oxidoreductase"/>
    <property type="match status" value="1"/>
</dbReference>
<name>A0A2T5FTT5_9SPHN</name>
<dbReference type="InterPro" id="IPR001279">
    <property type="entry name" value="Metallo-B-lactamas"/>
</dbReference>
<evidence type="ECO:0000259" key="6">
    <source>
        <dbReference type="SMART" id="SM00849"/>
    </source>
</evidence>
<dbReference type="Gene3D" id="3.60.15.10">
    <property type="entry name" value="Ribonuclease Z/Hydroxyacylglutathione hydrolase-like"/>
    <property type="match status" value="1"/>
</dbReference>
<dbReference type="RefSeq" id="WP_107970273.1">
    <property type="nucleotide sequence ID" value="NZ_NWBU01000018.1"/>
</dbReference>
<feature type="domain" description="Metallo-beta-lactamase" evidence="6">
    <location>
        <begin position="85"/>
        <end position="290"/>
    </location>
</feature>
<evidence type="ECO:0000256" key="3">
    <source>
        <dbReference type="ARBA" id="ARBA00022801"/>
    </source>
</evidence>
<evidence type="ECO:0000256" key="5">
    <source>
        <dbReference type="SAM" id="SignalP"/>
    </source>
</evidence>
<dbReference type="Pfam" id="PF00753">
    <property type="entry name" value="Lactamase_B"/>
    <property type="match status" value="1"/>
</dbReference>
<keyword evidence="3 7" id="KW-0378">Hydrolase</keyword>
<comment type="caution">
    <text evidence="7">The sequence shown here is derived from an EMBL/GenBank/DDBJ whole genome shotgun (WGS) entry which is preliminary data.</text>
</comment>